<proteinExistence type="predicted"/>
<dbReference type="Pfam" id="PF20256">
    <property type="entry name" value="MoCoBD_2"/>
    <property type="match status" value="2"/>
</dbReference>
<dbReference type="InterPro" id="IPR006311">
    <property type="entry name" value="TAT_signal"/>
</dbReference>
<feature type="domain" description="Aldehyde oxidase/xanthine dehydrogenase a/b hammerhead" evidence="1">
    <location>
        <begin position="234"/>
        <end position="323"/>
    </location>
</feature>
<evidence type="ECO:0000259" key="1">
    <source>
        <dbReference type="SMART" id="SM01008"/>
    </source>
</evidence>
<dbReference type="PANTHER" id="PTHR47495">
    <property type="entry name" value="ALDEHYDE DEHYDROGENASE"/>
    <property type="match status" value="1"/>
</dbReference>
<dbReference type="InterPro" id="IPR008274">
    <property type="entry name" value="AldOxase/xan_DH_MoCoBD1"/>
</dbReference>
<dbReference type="InterPro" id="IPR000674">
    <property type="entry name" value="Ald_Oxase/Xan_DH_a/b"/>
</dbReference>
<dbReference type="PROSITE" id="PS51318">
    <property type="entry name" value="TAT"/>
    <property type="match status" value="1"/>
</dbReference>
<accession>A0ABW8NHE3</accession>
<protein>
    <submittedName>
        <fullName evidence="2">Molybdopterin cofactor-binding domain-containing protein</fullName>
    </submittedName>
</protein>
<keyword evidence="3" id="KW-1185">Reference proteome</keyword>
<dbReference type="InterPro" id="IPR052516">
    <property type="entry name" value="N-heterocyclic_Hydroxylase"/>
</dbReference>
<dbReference type="InterPro" id="IPR046867">
    <property type="entry name" value="AldOxase/xan_DH_MoCoBD2"/>
</dbReference>
<dbReference type="SMART" id="SM01008">
    <property type="entry name" value="Ald_Xan_dh_C"/>
    <property type="match status" value="1"/>
</dbReference>
<reference evidence="2 3" key="1">
    <citation type="submission" date="2024-03" db="EMBL/GenBank/DDBJ databases">
        <title>High-quality draft genome sequence of Oceanobacter sp. wDCs-4.</title>
        <authorList>
            <person name="Dong C."/>
        </authorList>
    </citation>
    <scope>NUCLEOTIDE SEQUENCE [LARGE SCALE GENOMIC DNA]</scope>
    <source>
        <strain evidence="3">wDCs-4</strain>
    </source>
</reference>
<gene>
    <name evidence="2" type="ORF">WG929_07995</name>
</gene>
<comment type="caution">
    <text evidence="2">The sequence shown here is derived from an EMBL/GenBank/DDBJ whole genome shotgun (WGS) entry which is preliminary data.</text>
</comment>
<dbReference type="InterPro" id="IPR012368">
    <property type="entry name" value="OxRdtase_Mopterin-bd_su_IorB"/>
</dbReference>
<organism evidence="2 3">
    <name type="scientific">Oceanobacter antarcticus</name>
    <dbReference type="NCBI Taxonomy" id="3133425"/>
    <lineage>
        <taxon>Bacteria</taxon>
        <taxon>Pseudomonadati</taxon>
        <taxon>Pseudomonadota</taxon>
        <taxon>Gammaproteobacteria</taxon>
        <taxon>Oceanospirillales</taxon>
        <taxon>Oceanospirillaceae</taxon>
        <taxon>Oceanobacter</taxon>
    </lineage>
</organism>
<dbReference type="Gene3D" id="3.30.365.10">
    <property type="entry name" value="Aldehyde oxidase/xanthine dehydrogenase, molybdopterin binding domain"/>
    <property type="match status" value="4"/>
</dbReference>
<dbReference type="InterPro" id="IPR037165">
    <property type="entry name" value="AldOxase/xan_DH_Mopterin-bd_sf"/>
</dbReference>
<dbReference type="Proteomes" id="UP001620597">
    <property type="component" value="Unassembled WGS sequence"/>
</dbReference>
<dbReference type="SUPFAM" id="SSF56003">
    <property type="entry name" value="Molybdenum cofactor-binding domain"/>
    <property type="match status" value="2"/>
</dbReference>
<name>A0ABW8NHE3_9GAMM</name>
<evidence type="ECO:0000313" key="2">
    <source>
        <dbReference type="EMBL" id="MFK4752349.1"/>
    </source>
</evidence>
<dbReference type="PANTHER" id="PTHR47495:SF3">
    <property type="entry name" value="BLR6219 PROTEIN"/>
    <property type="match status" value="1"/>
</dbReference>
<dbReference type="Gene3D" id="3.90.1170.50">
    <property type="entry name" value="Aldehyde oxidase/xanthine dehydrogenase, a/b hammerhead"/>
    <property type="match status" value="1"/>
</dbReference>
<dbReference type="PIRSF" id="PIRSF036389">
    <property type="entry name" value="IOR_B"/>
    <property type="match status" value="1"/>
</dbReference>
<dbReference type="RefSeq" id="WP_416205631.1">
    <property type="nucleotide sequence ID" value="NZ_JBBKTX010000008.1"/>
</dbReference>
<dbReference type="Pfam" id="PF02738">
    <property type="entry name" value="MoCoBD_1"/>
    <property type="match status" value="1"/>
</dbReference>
<sequence>MNSSSKTDTLLLANVSRRGLLKGLGAAGALVLAARWDLVAADVPKYGADAMPNGWVDNPNVFISLATDGKVTIVNHRAEMGQGIRTSIVMVIADEMGADWSEVKVKQALADEARYGNQNTDGSRSMRHFFEPLRRCGAAARTMLEQAAAQQWQVAVTDCKTTVHQVVHTPTGRTLSFGELATRASELAVPERQALTLKTPDQWRYINKQPEQFPQGTTEKTGQPMAIDGRDIVSGKAVYGADIILDNMLFAVIARPPVYGASLQSVDASAALKVTGVVKVVQLPTASMPSAFAPLGGVAVVADSTWAAMKGRNALSIEWDNRSAGDNAHYDSVAFKAAMEAESLKPGKVARSTGNIEHALEHADRRLVASYYAPHMAQAPMEPPVAIVQIEGDRAEAWAPVQNPQATRAGIAGRLSLKPENVTVHSTLLGGGFGRKAKPDFVFEAADLSRIMAGRPVRVQWSREDDLHHGFFHTVSLDRLEAALNDAGKVTGWRHRSLSPSIMSLFAPDSGHMSDMELAQGIRNMPFDIPAIQQESGEAMAHLRIGWFRSVYNIPHAFAIQSFVAELAAAAGRDHREFLLELLGPDRQIDPRSQNESWNYREDPKHYPIDTARYRGVIERATHAAGWHSSSGSQRGPRRGLGLAVHHSFMSYAAVVMDVAVSNRGEVTIHRVDIAFDCGPQVNPERIRSQLEGACLMGIGIALMTQITTAEGKVQQDNFHNYLVPRNSQAPIEIHIHPVNDQLNVPIGGAGEPGLPPVAPALCNAIFAATGQRIRTLPVADQLQTAGATVNSRDNGHAVS</sequence>
<dbReference type="EMBL" id="JBBKTX010000008">
    <property type="protein sequence ID" value="MFK4752349.1"/>
    <property type="molecule type" value="Genomic_DNA"/>
</dbReference>
<evidence type="ECO:0000313" key="3">
    <source>
        <dbReference type="Proteomes" id="UP001620597"/>
    </source>
</evidence>